<evidence type="ECO:0000313" key="4">
    <source>
        <dbReference type="Proteomes" id="UP000621799"/>
    </source>
</evidence>
<dbReference type="EMBL" id="JADEXN010000272">
    <property type="protein sequence ID" value="MBE9041955.1"/>
    <property type="molecule type" value="Genomic_DNA"/>
</dbReference>
<feature type="domain" description="NodB homology" evidence="2">
    <location>
        <begin position="113"/>
        <end position="290"/>
    </location>
</feature>
<name>A0A928W2E3_9CYAN</name>
<dbReference type="GO" id="GO:0016810">
    <property type="term" value="F:hydrolase activity, acting on carbon-nitrogen (but not peptide) bonds"/>
    <property type="evidence" value="ECO:0007669"/>
    <property type="project" value="InterPro"/>
</dbReference>
<dbReference type="Gene3D" id="3.20.20.370">
    <property type="entry name" value="Glycoside hydrolase/deacetylase"/>
    <property type="match status" value="1"/>
</dbReference>
<keyword evidence="1" id="KW-0812">Transmembrane</keyword>
<reference evidence="3" key="1">
    <citation type="submission" date="2020-10" db="EMBL/GenBank/DDBJ databases">
        <authorList>
            <person name="Castelo-Branco R."/>
            <person name="Eusebio N."/>
            <person name="Adriana R."/>
            <person name="Vieira A."/>
            <person name="Brugerolle De Fraissinette N."/>
            <person name="Rezende De Castro R."/>
            <person name="Schneider M.P."/>
            <person name="Vasconcelos V."/>
            <person name="Leao P.N."/>
        </authorList>
    </citation>
    <scope>NUCLEOTIDE SEQUENCE</scope>
    <source>
        <strain evidence="3">LEGE 11467</strain>
    </source>
</reference>
<organism evidence="3 4">
    <name type="scientific">Zarconia navalis LEGE 11467</name>
    <dbReference type="NCBI Taxonomy" id="1828826"/>
    <lineage>
        <taxon>Bacteria</taxon>
        <taxon>Bacillati</taxon>
        <taxon>Cyanobacteriota</taxon>
        <taxon>Cyanophyceae</taxon>
        <taxon>Oscillatoriophycideae</taxon>
        <taxon>Oscillatoriales</taxon>
        <taxon>Oscillatoriales incertae sedis</taxon>
        <taxon>Zarconia</taxon>
        <taxon>Zarconia navalis</taxon>
    </lineage>
</organism>
<dbReference type="PROSITE" id="PS51677">
    <property type="entry name" value="NODB"/>
    <property type="match status" value="1"/>
</dbReference>
<dbReference type="PANTHER" id="PTHR10587">
    <property type="entry name" value="GLYCOSYL TRANSFERASE-RELATED"/>
    <property type="match status" value="1"/>
</dbReference>
<dbReference type="InterPro" id="IPR002509">
    <property type="entry name" value="NODB_dom"/>
</dbReference>
<dbReference type="SUPFAM" id="SSF88713">
    <property type="entry name" value="Glycoside hydrolase/deacetylase"/>
    <property type="match status" value="1"/>
</dbReference>
<gene>
    <name evidence="3" type="ORF">IQ235_14320</name>
</gene>
<dbReference type="Pfam" id="PF01522">
    <property type="entry name" value="Polysacc_deac_1"/>
    <property type="match status" value="1"/>
</dbReference>
<dbReference type="Proteomes" id="UP000621799">
    <property type="component" value="Unassembled WGS sequence"/>
</dbReference>
<sequence>MTYRNRPTRQRQPLRTLLIFTGIANLSAFLLAFQPLPQRLFAFSKQPTQSESTTSPLPSNVPMLKEVVASQIETIDAKLVQLEASLTPANSYAIPVEFQGQTFEKVELPSGEKVVALTFDDGPMPDTPKVLDLLKKYEVPATFFIVGSHMQAYPEFMKRVVEEGHAVGNHTWHHHYHPIDEATAAAEFGRTADLLQELTGVQTRLFRPPGGNLTNGLVDYAARNDYAVAMWSVDSRDYMLNLGGIAERVIGGIHSGAIVLLHDGGGPRGATVEALPQIIEVLEKQGYRFVTLPQLLRMKAEETRKAEAATL</sequence>
<proteinExistence type="predicted"/>
<dbReference type="CDD" id="cd10917">
    <property type="entry name" value="CE4_NodB_like_6s_7s"/>
    <property type="match status" value="1"/>
</dbReference>
<evidence type="ECO:0000259" key="2">
    <source>
        <dbReference type="PROSITE" id="PS51677"/>
    </source>
</evidence>
<keyword evidence="1" id="KW-1133">Transmembrane helix</keyword>
<accession>A0A928W2E3</accession>
<keyword evidence="4" id="KW-1185">Reference proteome</keyword>
<dbReference type="RefSeq" id="WP_264322142.1">
    <property type="nucleotide sequence ID" value="NZ_JADEXN010000272.1"/>
</dbReference>
<comment type="caution">
    <text evidence="3">The sequence shown here is derived from an EMBL/GenBank/DDBJ whole genome shotgun (WGS) entry which is preliminary data.</text>
</comment>
<evidence type="ECO:0000313" key="3">
    <source>
        <dbReference type="EMBL" id="MBE9041955.1"/>
    </source>
</evidence>
<feature type="transmembrane region" description="Helical" evidence="1">
    <location>
        <begin position="12"/>
        <end position="33"/>
    </location>
</feature>
<dbReference type="InterPro" id="IPR050248">
    <property type="entry name" value="Polysacc_deacetylase_ArnD"/>
</dbReference>
<dbReference type="GO" id="GO:0005975">
    <property type="term" value="P:carbohydrate metabolic process"/>
    <property type="evidence" value="ECO:0007669"/>
    <property type="project" value="InterPro"/>
</dbReference>
<keyword evidence="1" id="KW-0472">Membrane</keyword>
<dbReference type="AlphaFoldDB" id="A0A928W2E3"/>
<protein>
    <submittedName>
        <fullName evidence="3">Polysaccharide deacetylase family protein</fullName>
    </submittedName>
</protein>
<evidence type="ECO:0000256" key="1">
    <source>
        <dbReference type="SAM" id="Phobius"/>
    </source>
</evidence>
<dbReference type="InterPro" id="IPR011330">
    <property type="entry name" value="Glyco_hydro/deAcase_b/a-brl"/>
</dbReference>